<evidence type="ECO:0000259" key="14">
    <source>
        <dbReference type="PROSITE" id="PS50109"/>
    </source>
</evidence>
<keyword evidence="12" id="KW-0175">Coiled coil</keyword>
<evidence type="ECO:0000256" key="9">
    <source>
        <dbReference type="ARBA" id="ARBA00022840"/>
    </source>
</evidence>
<keyword evidence="17" id="KW-1185">Reference proteome</keyword>
<evidence type="ECO:0000256" key="12">
    <source>
        <dbReference type="SAM" id="Coils"/>
    </source>
</evidence>
<keyword evidence="13" id="KW-1133">Transmembrane helix</keyword>
<dbReference type="PROSITE" id="PS50109">
    <property type="entry name" value="HIS_KIN"/>
    <property type="match status" value="1"/>
</dbReference>
<dbReference type="GO" id="GO:0005524">
    <property type="term" value="F:ATP binding"/>
    <property type="evidence" value="ECO:0007669"/>
    <property type="project" value="UniProtKB-KW"/>
</dbReference>
<reference evidence="16" key="1">
    <citation type="submission" date="2020-09" db="EMBL/GenBank/DDBJ databases">
        <title>A novel bacterium of genus Paenibacillus, isolated from South China Sea.</title>
        <authorList>
            <person name="Huang H."/>
            <person name="Mo K."/>
            <person name="Hu Y."/>
        </authorList>
    </citation>
    <scope>NUCLEOTIDE SEQUENCE</scope>
    <source>
        <strain evidence="16">IB182493</strain>
    </source>
</reference>
<comment type="catalytic activity">
    <reaction evidence="1">
        <text>ATP + protein L-histidine = ADP + protein N-phospho-L-histidine.</text>
        <dbReference type="EC" id="2.7.13.3"/>
    </reaction>
</comment>
<sequence>MMRILDLFRKMSLMRQILFLILMMLIILLISFIISNTIAGGIIERKVTVSVDKILQQVMEKMESFYSDMGGISTSLLYGPTIENFLDSDDLTRILMNNEVNSVFANTINLKENIRGIHLYDKDGKLVAGIGAGTGDAVKSPAARIEYSGILSQPNTNVTLTYYSIAFPIYNFKSELLRDYKGTSVFVMNTENFNHILKNAKMTAHSRFLLLDQNNKIMASEGDTRRFDTFDPSVWKNDKRYIYQSAVLPRTGWKLISIIPKNELLQDLDVIQRLNIVTYLIMFGMLCLFLFLFFTRIMKPIKALMDFIKSYPKKGGEHRFNVVVHNEIGMLAVNLNKMLDKIDSLGNEIQLAQRQMYEIEIAKKQAEISAFRNQINPHFLYNTLECIRALALYNKGEEIADISASLSNMFRYSVKGNDFVTIRDEISHVKEYANIIELRFMRRIRVEIEAEEGLLGKKMLKMLLQPIVENAVFHGLEKKRGKGIVQLTVHSLSDNRIRYTVQDNGCGMDERLVQELLQRLRNSDALVPAVKDDMQGIGLPNIYRRIKLFYGDAAEMDIQSQLNSGTMISISIPVHENAEHEVGTNRG</sequence>
<keyword evidence="8 16" id="KW-0418">Kinase</keyword>
<dbReference type="InterPro" id="IPR050640">
    <property type="entry name" value="Bact_2-comp_sensor_kinase"/>
</dbReference>
<dbReference type="InterPro" id="IPR005467">
    <property type="entry name" value="His_kinase_dom"/>
</dbReference>
<feature type="coiled-coil region" evidence="12">
    <location>
        <begin position="335"/>
        <end position="374"/>
    </location>
</feature>
<evidence type="ECO:0000256" key="13">
    <source>
        <dbReference type="SAM" id="Phobius"/>
    </source>
</evidence>
<dbReference type="Proteomes" id="UP000632125">
    <property type="component" value="Unassembled WGS sequence"/>
</dbReference>
<keyword evidence="6" id="KW-0808">Transferase</keyword>
<comment type="subcellular location">
    <subcellularLocation>
        <location evidence="2">Cell membrane</location>
        <topology evidence="2">Multi-pass membrane protein</topology>
    </subcellularLocation>
</comment>
<dbReference type="Pfam" id="PF06580">
    <property type="entry name" value="His_kinase"/>
    <property type="match status" value="1"/>
</dbReference>
<feature type="domain" description="Histidine kinase" evidence="14">
    <location>
        <begin position="460"/>
        <end position="576"/>
    </location>
</feature>
<keyword evidence="10" id="KW-0902">Two-component regulatory system</keyword>
<dbReference type="EC" id="2.7.13.3" evidence="3"/>
<dbReference type="Gene3D" id="6.10.340.10">
    <property type="match status" value="1"/>
</dbReference>
<evidence type="ECO:0000256" key="10">
    <source>
        <dbReference type="ARBA" id="ARBA00023012"/>
    </source>
</evidence>
<evidence type="ECO:0000256" key="3">
    <source>
        <dbReference type="ARBA" id="ARBA00012438"/>
    </source>
</evidence>
<evidence type="ECO:0000256" key="1">
    <source>
        <dbReference type="ARBA" id="ARBA00000085"/>
    </source>
</evidence>
<dbReference type="InterPro" id="IPR010559">
    <property type="entry name" value="Sig_transdc_His_kin_internal"/>
</dbReference>
<dbReference type="PANTHER" id="PTHR34220:SF7">
    <property type="entry name" value="SENSOR HISTIDINE KINASE YPDA"/>
    <property type="match status" value="1"/>
</dbReference>
<dbReference type="GO" id="GO:0000155">
    <property type="term" value="F:phosphorelay sensor kinase activity"/>
    <property type="evidence" value="ECO:0007669"/>
    <property type="project" value="InterPro"/>
</dbReference>
<dbReference type="Pfam" id="PF02518">
    <property type="entry name" value="HATPase_c"/>
    <property type="match status" value="1"/>
</dbReference>
<evidence type="ECO:0000256" key="6">
    <source>
        <dbReference type="ARBA" id="ARBA00022679"/>
    </source>
</evidence>
<accession>A0A927H7H3</accession>
<dbReference type="SUPFAM" id="SSF55874">
    <property type="entry name" value="ATPase domain of HSP90 chaperone/DNA topoisomerase II/histidine kinase"/>
    <property type="match status" value="1"/>
</dbReference>
<keyword evidence="5" id="KW-0597">Phosphoprotein</keyword>
<dbReference type="GO" id="GO:0005886">
    <property type="term" value="C:plasma membrane"/>
    <property type="evidence" value="ECO:0007669"/>
    <property type="project" value="UniProtKB-SubCell"/>
</dbReference>
<dbReference type="PANTHER" id="PTHR34220">
    <property type="entry name" value="SENSOR HISTIDINE KINASE YPDA"/>
    <property type="match status" value="1"/>
</dbReference>
<feature type="domain" description="HAMP" evidence="15">
    <location>
        <begin position="295"/>
        <end position="347"/>
    </location>
</feature>
<keyword evidence="4" id="KW-1003">Cell membrane</keyword>
<keyword evidence="11 13" id="KW-0472">Membrane</keyword>
<evidence type="ECO:0000256" key="5">
    <source>
        <dbReference type="ARBA" id="ARBA00022553"/>
    </source>
</evidence>
<evidence type="ECO:0000313" key="17">
    <source>
        <dbReference type="Proteomes" id="UP000632125"/>
    </source>
</evidence>
<organism evidence="16 17">
    <name type="scientific">Paenibacillus arenilitoris</name>
    <dbReference type="NCBI Taxonomy" id="2772299"/>
    <lineage>
        <taxon>Bacteria</taxon>
        <taxon>Bacillati</taxon>
        <taxon>Bacillota</taxon>
        <taxon>Bacilli</taxon>
        <taxon>Bacillales</taxon>
        <taxon>Paenibacillaceae</taxon>
        <taxon>Paenibacillus</taxon>
    </lineage>
</organism>
<gene>
    <name evidence="16" type="ORF">IDH41_20860</name>
</gene>
<keyword evidence="7" id="KW-0547">Nucleotide-binding</keyword>
<evidence type="ECO:0000256" key="7">
    <source>
        <dbReference type="ARBA" id="ARBA00022741"/>
    </source>
</evidence>
<comment type="caution">
    <text evidence="16">The sequence shown here is derived from an EMBL/GenBank/DDBJ whole genome shotgun (WGS) entry which is preliminary data.</text>
</comment>
<evidence type="ECO:0000256" key="2">
    <source>
        <dbReference type="ARBA" id="ARBA00004651"/>
    </source>
</evidence>
<dbReference type="SMART" id="SM00387">
    <property type="entry name" value="HATPase_c"/>
    <property type="match status" value="1"/>
</dbReference>
<evidence type="ECO:0000259" key="15">
    <source>
        <dbReference type="PROSITE" id="PS50885"/>
    </source>
</evidence>
<feature type="transmembrane region" description="Helical" evidence="13">
    <location>
        <begin position="276"/>
        <end position="295"/>
    </location>
</feature>
<dbReference type="AlphaFoldDB" id="A0A927H7H3"/>
<proteinExistence type="predicted"/>
<dbReference type="PROSITE" id="PS50885">
    <property type="entry name" value="HAMP"/>
    <property type="match status" value="1"/>
</dbReference>
<dbReference type="InterPro" id="IPR036890">
    <property type="entry name" value="HATPase_C_sf"/>
</dbReference>
<dbReference type="InterPro" id="IPR003594">
    <property type="entry name" value="HATPase_dom"/>
</dbReference>
<evidence type="ECO:0000256" key="11">
    <source>
        <dbReference type="ARBA" id="ARBA00023136"/>
    </source>
</evidence>
<dbReference type="Gene3D" id="3.30.565.10">
    <property type="entry name" value="Histidine kinase-like ATPase, C-terminal domain"/>
    <property type="match status" value="1"/>
</dbReference>
<protein>
    <recommendedName>
        <fullName evidence="3">histidine kinase</fullName>
        <ecNumber evidence="3">2.7.13.3</ecNumber>
    </recommendedName>
</protein>
<keyword evidence="9" id="KW-0067">ATP-binding</keyword>
<evidence type="ECO:0000256" key="8">
    <source>
        <dbReference type="ARBA" id="ARBA00022777"/>
    </source>
</evidence>
<dbReference type="InterPro" id="IPR003660">
    <property type="entry name" value="HAMP_dom"/>
</dbReference>
<evidence type="ECO:0000256" key="4">
    <source>
        <dbReference type="ARBA" id="ARBA00022475"/>
    </source>
</evidence>
<evidence type="ECO:0000313" key="16">
    <source>
        <dbReference type="EMBL" id="MBD2871040.1"/>
    </source>
</evidence>
<name>A0A927H7H3_9BACL</name>
<dbReference type="EMBL" id="JACXIY010000026">
    <property type="protein sequence ID" value="MBD2871040.1"/>
    <property type="molecule type" value="Genomic_DNA"/>
</dbReference>
<keyword evidence="13" id="KW-0812">Transmembrane</keyword>